<reference evidence="4" key="1">
    <citation type="submission" date="2021-03" db="EMBL/GenBank/DDBJ databases">
        <authorList>
            <person name="Tagirdzhanova G."/>
        </authorList>
    </citation>
    <scope>NUCLEOTIDE SEQUENCE</scope>
</reference>
<dbReference type="PANTHER" id="PTHR45348:SF2">
    <property type="entry name" value="ZINC-TYPE ALCOHOL DEHYDROGENASE-LIKE PROTEIN C2E1P3.01"/>
    <property type="match status" value="1"/>
</dbReference>
<dbReference type="Proteomes" id="UP000664203">
    <property type="component" value="Unassembled WGS sequence"/>
</dbReference>
<dbReference type="OrthoDB" id="48317at2759"/>
<dbReference type="Pfam" id="PF00107">
    <property type="entry name" value="ADH_zinc_N"/>
    <property type="match status" value="1"/>
</dbReference>
<dbReference type="SUPFAM" id="SSF51735">
    <property type="entry name" value="NAD(P)-binding Rossmann-fold domains"/>
    <property type="match status" value="1"/>
</dbReference>
<dbReference type="SMART" id="SM00829">
    <property type="entry name" value="PKS_ER"/>
    <property type="match status" value="1"/>
</dbReference>
<evidence type="ECO:0000256" key="2">
    <source>
        <dbReference type="ARBA" id="ARBA00023002"/>
    </source>
</evidence>
<dbReference type="SUPFAM" id="SSF50129">
    <property type="entry name" value="GroES-like"/>
    <property type="match status" value="1"/>
</dbReference>
<sequence>MAPQNFAAWLMKKQDAIHVVNDAPYNKPEADEIVIQTKAVAINPVDLAIQNTGIIIDTYPAILGCDVAGVVEEVGSSIKDFQSGDRVIGLAQPAPGGIYKYSGFQQYVVLKMPLIAQIPNAAKWTDATVLPLGIDTAALLPFSEGSSVGSCGVQLAAAAGYEVFGFASTKNHDFVKSLGAAQTFDHSDPNIVNVIVAALKDRTCVGAFDAISNEKTLGVLCDVLHQSGGRKAVGALAPGAKAFATHDVSITTNFAARNSETAVGPQIWHVYLEPALASGALQYKPSAEIVGHGLQDVQKAINLLTQGISAKKLVLSV</sequence>
<dbReference type="InterPro" id="IPR013149">
    <property type="entry name" value="ADH-like_C"/>
</dbReference>
<dbReference type="InterPro" id="IPR013154">
    <property type="entry name" value="ADH-like_N"/>
</dbReference>
<protein>
    <recommendedName>
        <fullName evidence="3">Enoyl reductase (ER) domain-containing protein</fullName>
    </recommendedName>
</protein>
<proteinExistence type="inferred from homology"/>
<dbReference type="PANTHER" id="PTHR45348">
    <property type="entry name" value="HYPOTHETICAL OXIDOREDUCTASE (EUROFUNG)"/>
    <property type="match status" value="1"/>
</dbReference>
<dbReference type="InterPro" id="IPR036291">
    <property type="entry name" value="NAD(P)-bd_dom_sf"/>
</dbReference>
<dbReference type="InterPro" id="IPR011032">
    <property type="entry name" value="GroES-like_sf"/>
</dbReference>
<organism evidence="4 5">
    <name type="scientific">Alectoria fallacina</name>
    <dbReference type="NCBI Taxonomy" id="1903189"/>
    <lineage>
        <taxon>Eukaryota</taxon>
        <taxon>Fungi</taxon>
        <taxon>Dikarya</taxon>
        <taxon>Ascomycota</taxon>
        <taxon>Pezizomycotina</taxon>
        <taxon>Lecanoromycetes</taxon>
        <taxon>OSLEUM clade</taxon>
        <taxon>Lecanoromycetidae</taxon>
        <taxon>Lecanorales</taxon>
        <taxon>Lecanorineae</taxon>
        <taxon>Parmeliaceae</taxon>
        <taxon>Alectoria</taxon>
    </lineage>
</organism>
<evidence type="ECO:0000256" key="1">
    <source>
        <dbReference type="ARBA" id="ARBA00008072"/>
    </source>
</evidence>
<gene>
    <name evidence="4" type="ORF">ALECFALPRED_000265</name>
</gene>
<evidence type="ECO:0000313" key="4">
    <source>
        <dbReference type="EMBL" id="CAF9943393.1"/>
    </source>
</evidence>
<dbReference type="GO" id="GO:0016651">
    <property type="term" value="F:oxidoreductase activity, acting on NAD(P)H"/>
    <property type="evidence" value="ECO:0007669"/>
    <property type="project" value="InterPro"/>
</dbReference>
<comment type="similarity">
    <text evidence="1">Belongs to the zinc-containing alcohol dehydrogenase family.</text>
</comment>
<dbReference type="Gene3D" id="3.40.50.720">
    <property type="entry name" value="NAD(P)-binding Rossmann-like Domain"/>
    <property type="match status" value="2"/>
</dbReference>
<dbReference type="Pfam" id="PF08240">
    <property type="entry name" value="ADH_N"/>
    <property type="match status" value="1"/>
</dbReference>
<name>A0A8H3J9Q0_9LECA</name>
<keyword evidence="5" id="KW-1185">Reference proteome</keyword>
<feature type="domain" description="Enoyl reductase (ER)" evidence="3">
    <location>
        <begin position="13"/>
        <end position="315"/>
    </location>
</feature>
<keyword evidence="2" id="KW-0560">Oxidoreductase</keyword>
<evidence type="ECO:0000313" key="5">
    <source>
        <dbReference type="Proteomes" id="UP000664203"/>
    </source>
</evidence>
<dbReference type="InterPro" id="IPR047122">
    <property type="entry name" value="Trans-enoyl_RdTase-like"/>
</dbReference>
<evidence type="ECO:0000259" key="3">
    <source>
        <dbReference type="SMART" id="SM00829"/>
    </source>
</evidence>
<dbReference type="CDD" id="cd08249">
    <property type="entry name" value="enoyl_reductase_like"/>
    <property type="match status" value="1"/>
</dbReference>
<accession>A0A8H3J9Q0</accession>
<dbReference type="EMBL" id="CAJPDR010001007">
    <property type="protein sequence ID" value="CAF9943393.1"/>
    <property type="molecule type" value="Genomic_DNA"/>
</dbReference>
<comment type="caution">
    <text evidence="4">The sequence shown here is derived from an EMBL/GenBank/DDBJ whole genome shotgun (WGS) entry which is preliminary data.</text>
</comment>
<dbReference type="InterPro" id="IPR020843">
    <property type="entry name" value="ER"/>
</dbReference>
<dbReference type="Gene3D" id="3.90.180.10">
    <property type="entry name" value="Medium-chain alcohol dehydrogenases, catalytic domain"/>
    <property type="match status" value="2"/>
</dbReference>
<dbReference type="AlphaFoldDB" id="A0A8H3J9Q0"/>